<dbReference type="InterPro" id="IPR010334">
    <property type="entry name" value="Dcp1"/>
</dbReference>
<dbReference type="Proteomes" id="UP000829685">
    <property type="component" value="Unassembled WGS sequence"/>
</dbReference>
<comment type="caution">
    <text evidence="6">The sequence shown here is derived from an EMBL/GenBank/DDBJ whole genome shotgun (WGS) entry which is preliminary data.</text>
</comment>
<comment type="similarity">
    <text evidence="2">Belongs to the DCP1 family.</text>
</comment>
<evidence type="ECO:0008006" key="8">
    <source>
        <dbReference type="Google" id="ProtNLM"/>
    </source>
</evidence>
<dbReference type="GO" id="GO:0031087">
    <property type="term" value="P:deadenylation-independent decapping of nuclear-transcribed mRNA"/>
    <property type="evidence" value="ECO:0007669"/>
    <property type="project" value="TreeGrafter"/>
</dbReference>
<feature type="compositionally biased region" description="Basic residues" evidence="5">
    <location>
        <begin position="21"/>
        <end position="33"/>
    </location>
</feature>
<dbReference type="GO" id="GO:0000290">
    <property type="term" value="P:deadenylation-dependent decapping of nuclear-transcribed mRNA"/>
    <property type="evidence" value="ECO:0007669"/>
    <property type="project" value="InterPro"/>
</dbReference>
<dbReference type="GO" id="GO:0000932">
    <property type="term" value="C:P-body"/>
    <property type="evidence" value="ECO:0007669"/>
    <property type="project" value="TreeGrafter"/>
</dbReference>
<feature type="region of interest" description="Disordered" evidence="5">
    <location>
        <begin position="1"/>
        <end position="43"/>
    </location>
</feature>
<dbReference type="EMBL" id="JAFIMR010000005">
    <property type="protein sequence ID" value="KAI1879013.1"/>
    <property type="molecule type" value="Genomic_DNA"/>
</dbReference>
<dbReference type="GO" id="GO:0008047">
    <property type="term" value="F:enzyme activator activity"/>
    <property type="evidence" value="ECO:0007669"/>
    <property type="project" value="InterPro"/>
</dbReference>
<evidence type="ECO:0000313" key="6">
    <source>
        <dbReference type="EMBL" id="KAI1879013.1"/>
    </source>
</evidence>
<reference evidence="6" key="1">
    <citation type="submission" date="2021-03" db="EMBL/GenBank/DDBJ databases">
        <title>Revisited historic fungal species revealed as producer of novel bioactive compounds through whole genome sequencing and comparative genomics.</title>
        <authorList>
            <person name="Vignolle G.A."/>
            <person name="Hochenegger N."/>
            <person name="Mach R.L."/>
            <person name="Mach-Aigner A.R."/>
            <person name="Javad Rahimi M."/>
            <person name="Salim K.A."/>
            <person name="Chan C.M."/>
            <person name="Lim L.B.L."/>
            <person name="Cai F."/>
            <person name="Druzhinina I.S."/>
            <person name="U'Ren J.M."/>
            <person name="Derntl C."/>
        </authorList>
    </citation>
    <scope>NUCLEOTIDE SEQUENCE</scope>
    <source>
        <strain evidence="6">TUCIM 5799</strain>
    </source>
</reference>
<name>A0A9Q0ASL8_9PEZI</name>
<dbReference type="SUPFAM" id="SSF50729">
    <property type="entry name" value="PH domain-like"/>
    <property type="match status" value="1"/>
</dbReference>
<dbReference type="PANTHER" id="PTHR16290:SF0">
    <property type="entry name" value="DECAPPING PROTEIN 1, ISOFORM A"/>
    <property type="match status" value="1"/>
</dbReference>
<feature type="compositionally biased region" description="Basic and acidic residues" evidence="5">
    <location>
        <begin position="216"/>
        <end position="226"/>
    </location>
</feature>
<dbReference type="GO" id="GO:0003729">
    <property type="term" value="F:mRNA binding"/>
    <property type="evidence" value="ECO:0007669"/>
    <property type="project" value="TreeGrafter"/>
</dbReference>
<evidence type="ECO:0000256" key="2">
    <source>
        <dbReference type="ARBA" id="ARBA00008778"/>
    </source>
</evidence>
<dbReference type="Pfam" id="PF06058">
    <property type="entry name" value="DCP1"/>
    <property type="match status" value="1"/>
</dbReference>
<dbReference type="GO" id="GO:0006397">
    <property type="term" value="P:mRNA processing"/>
    <property type="evidence" value="ECO:0007669"/>
    <property type="project" value="UniProtKB-KW"/>
</dbReference>
<dbReference type="PANTHER" id="PTHR16290">
    <property type="entry name" value="TRANSCRIPTION FACTOR SMIF DECAPPING ENZYME DCP1"/>
    <property type="match status" value="1"/>
</dbReference>
<keyword evidence="7" id="KW-1185">Reference proteome</keyword>
<evidence type="ECO:0000256" key="1">
    <source>
        <dbReference type="ARBA" id="ARBA00004496"/>
    </source>
</evidence>
<comment type="subcellular location">
    <subcellularLocation>
        <location evidence="1">Cytoplasm</location>
    </subcellularLocation>
</comment>
<evidence type="ECO:0000313" key="7">
    <source>
        <dbReference type="Proteomes" id="UP000829685"/>
    </source>
</evidence>
<protein>
    <recommendedName>
        <fullName evidence="8">PH domain-like protein</fullName>
    </recommendedName>
</protein>
<gene>
    <name evidence="6" type="ORF">JX265_003190</name>
</gene>
<keyword evidence="3" id="KW-0963">Cytoplasm</keyword>
<feature type="region of interest" description="Disordered" evidence="5">
    <location>
        <begin position="216"/>
        <end position="241"/>
    </location>
</feature>
<dbReference type="AlphaFoldDB" id="A0A9Q0ASL8"/>
<feature type="compositionally biased region" description="Gly residues" evidence="5">
    <location>
        <begin position="230"/>
        <end position="241"/>
    </location>
</feature>
<keyword evidence="4" id="KW-0507">mRNA processing</keyword>
<evidence type="ECO:0000256" key="4">
    <source>
        <dbReference type="ARBA" id="ARBA00022664"/>
    </source>
</evidence>
<dbReference type="InterPro" id="IPR011993">
    <property type="entry name" value="PH-like_dom_sf"/>
</dbReference>
<feature type="compositionally biased region" description="Basic residues" evidence="5">
    <location>
        <begin position="1"/>
        <end position="12"/>
    </location>
</feature>
<sequence length="254" mass="27846">MSSTPRKRRNHQHTSSNSQSHHNHGHGHQRTRSQHLAAQEAAAQVTSDYESDTALYMAAHPPVPAAQLTVRTNTDLNLAVLQRYLPTITSILGIAANAVVYSLDTTAGDWQKANIEGTLFVCQLGDSIEKCCIFILNRKGIDNMTLHLGGIRDVELTQGILMLHMDGHDGEQDDGTPSKIWGLFIHEEQQQQQQPDSSAQSNADLIKALWHKARESRAAQQDRGERVSLQGGGAGFTMPGLGGRQVSLNELFGR</sequence>
<dbReference type="Gene3D" id="2.30.29.30">
    <property type="entry name" value="Pleckstrin-homology domain (PH domain)/Phosphotyrosine-binding domain (PTB)"/>
    <property type="match status" value="1"/>
</dbReference>
<proteinExistence type="inferred from homology"/>
<organism evidence="6 7">
    <name type="scientific">Neoarthrinium moseri</name>
    <dbReference type="NCBI Taxonomy" id="1658444"/>
    <lineage>
        <taxon>Eukaryota</taxon>
        <taxon>Fungi</taxon>
        <taxon>Dikarya</taxon>
        <taxon>Ascomycota</taxon>
        <taxon>Pezizomycotina</taxon>
        <taxon>Sordariomycetes</taxon>
        <taxon>Xylariomycetidae</taxon>
        <taxon>Amphisphaeriales</taxon>
        <taxon>Apiosporaceae</taxon>
        <taxon>Neoarthrinium</taxon>
    </lineage>
</organism>
<accession>A0A9Q0ASL8</accession>
<evidence type="ECO:0000256" key="5">
    <source>
        <dbReference type="SAM" id="MobiDB-lite"/>
    </source>
</evidence>
<evidence type="ECO:0000256" key="3">
    <source>
        <dbReference type="ARBA" id="ARBA00022490"/>
    </source>
</evidence>